<feature type="domain" description="NADP-dependent oxidoreductase" evidence="3">
    <location>
        <begin position="375"/>
        <end position="641"/>
    </location>
</feature>
<accession>A0A834Z3W5</accession>
<feature type="region of interest" description="Disordered" evidence="2">
    <location>
        <begin position="46"/>
        <end position="66"/>
    </location>
</feature>
<evidence type="ECO:0000256" key="1">
    <source>
        <dbReference type="ARBA" id="ARBA00023002"/>
    </source>
</evidence>
<proteinExistence type="predicted"/>
<keyword evidence="1" id="KW-0560">Oxidoreductase</keyword>
<dbReference type="PRINTS" id="PR00069">
    <property type="entry name" value="ALDKETRDTASE"/>
</dbReference>
<evidence type="ECO:0000313" key="5">
    <source>
        <dbReference type="EMBL" id="KAF8398865.1"/>
    </source>
</evidence>
<keyword evidence="6" id="KW-1185">Reference proteome</keyword>
<feature type="domain" description="Retrotransposon gag" evidence="4">
    <location>
        <begin position="114"/>
        <end position="192"/>
    </location>
</feature>
<dbReference type="GO" id="GO:0044550">
    <property type="term" value="P:secondary metabolite biosynthetic process"/>
    <property type="evidence" value="ECO:0007669"/>
    <property type="project" value="UniProtKB-ARBA"/>
</dbReference>
<organism evidence="5 6">
    <name type="scientific">Tetracentron sinense</name>
    <name type="common">Spur-leaf</name>
    <dbReference type="NCBI Taxonomy" id="13715"/>
    <lineage>
        <taxon>Eukaryota</taxon>
        <taxon>Viridiplantae</taxon>
        <taxon>Streptophyta</taxon>
        <taxon>Embryophyta</taxon>
        <taxon>Tracheophyta</taxon>
        <taxon>Spermatophyta</taxon>
        <taxon>Magnoliopsida</taxon>
        <taxon>Trochodendrales</taxon>
        <taxon>Trochodendraceae</taxon>
        <taxon>Tetracentron</taxon>
    </lineage>
</organism>
<dbReference type="InterPro" id="IPR023210">
    <property type="entry name" value="NADP_OxRdtase_dom"/>
</dbReference>
<dbReference type="SUPFAM" id="SSF51430">
    <property type="entry name" value="NAD(P)-linked oxidoreductase"/>
    <property type="match status" value="1"/>
</dbReference>
<dbReference type="PROSITE" id="PS00798">
    <property type="entry name" value="ALDOKETO_REDUCTASE_1"/>
    <property type="match status" value="1"/>
</dbReference>
<evidence type="ECO:0000256" key="2">
    <source>
        <dbReference type="SAM" id="MobiDB-lite"/>
    </source>
</evidence>
<dbReference type="CDD" id="cd00303">
    <property type="entry name" value="retropepsin_like"/>
    <property type="match status" value="1"/>
</dbReference>
<dbReference type="AlphaFoldDB" id="A0A834Z3W5"/>
<name>A0A834Z3W5_TETSI</name>
<evidence type="ECO:0000259" key="3">
    <source>
        <dbReference type="Pfam" id="PF00248"/>
    </source>
</evidence>
<dbReference type="Pfam" id="PF03732">
    <property type="entry name" value="Retrotrans_gag"/>
    <property type="match status" value="1"/>
</dbReference>
<dbReference type="InterPro" id="IPR036812">
    <property type="entry name" value="NAD(P)_OxRdtase_dom_sf"/>
</dbReference>
<evidence type="ECO:0000313" key="6">
    <source>
        <dbReference type="Proteomes" id="UP000655225"/>
    </source>
</evidence>
<protein>
    <submittedName>
        <fullName evidence="5">Uncharacterized protein</fullName>
    </submittedName>
</protein>
<dbReference type="PROSITE" id="PS00063">
    <property type="entry name" value="ALDOKETO_REDUCTASE_3"/>
    <property type="match status" value="1"/>
</dbReference>
<dbReference type="PROSITE" id="PS00062">
    <property type="entry name" value="ALDOKETO_REDUCTASE_2"/>
    <property type="match status" value="1"/>
</dbReference>
<dbReference type="CDD" id="cd19124">
    <property type="entry name" value="AKR_AKR4A_4B"/>
    <property type="match status" value="1"/>
</dbReference>
<sequence>MADGTRLSQLTDSVNLIKESQQRILDELVQQLGFLATSYESLNRNQYRERGKHSAGRSVNRNDDLIPNETMGIHTRMIQLDFPRFDGTDPSGWLYRAHQFLAYHQTPLQQRLMIASFHLEGKALPWFHWMENSGALTSWDAFPRSLQTRFGPIEFDDPVEALTKLCQNSTVDEYQTRFENLAKQTEGLSEPFMEEKINYRRGPLRNAFSHASTLPSSVPTVVRKPFAPVQRLTQSQMKDRRDQGLCYNCDEKWTPAHRYPKPEISLHAIAGALSPQTMRLTGSIQKLPVVVLIDFGSTHNFLDPVISTRAGLPTLPNGQFEVTVANGEKLSGQGRCNGVTLSLQSQRITTDFYLLTLGGCDVVLGELGGQAIPLLGMGTAAYPFIASEATKLSVLHAIELGYRHFDTAAVYQSEKPLGEAICLGSIKSRDELFITSKLWCTNAHHHLVLPALQETLQNLQLEYIDLYLIHLPVSLKPGERVVPFKKEDLLPMDFKSVWEAMEECWKLGLTKSIGVSNFSCKKLEKLLAVAKIPPAVNQVEMNPLWQQKKLRQFCKEKGIHVTAYSPLGAKGVFWGTNKVMECEVLEEIARAKGKTVAQVCLRWVYEQGVSVLVKSFNKDRIKENLEIFDWTLSQEELQKIDLIPQHKGFPALELISDEGPYKSLEELWDGEINI</sequence>
<gene>
    <name evidence="5" type="ORF">HHK36_014729</name>
</gene>
<dbReference type="Gene3D" id="3.20.20.100">
    <property type="entry name" value="NADP-dependent oxidoreductase domain"/>
    <property type="match status" value="1"/>
</dbReference>
<dbReference type="Pfam" id="PF00248">
    <property type="entry name" value="Aldo_ket_red"/>
    <property type="match status" value="1"/>
</dbReference>
<dbReference type="InterPro" id="IPR018170">
    <property type="entry name" value="Aldo/ket_reductase_CS"/>
</dbReference>
<dbReference type="GO" id="GO:0016616">
    <property type="term" value="F:oxidoreductase activity, acting on the CH-OH group of donors, NAD or NADP as acceptor"/>
    <property type="evidence" value="ECO:0007669"/>
    <property type="project" value="InterPro"/>
</dbReference>
<comment type="caution">
    <text evidence="5">The sequence shown here is derived from an EMBL/GenBank/DDBJ whole genome shotgun (WGS) entry which is preliminary data.</text>
</comment>
<dbReference type="EMBL" id="JABCRI010000010">
    <property type="protein sequence ID" value="KAF8398865.1"/>
    <property type="molecule type" value="Genomic_DNA"/>
</dbReference>
<dbReference type="FunFam" id="3.20.20.100:FF:000014">
    <property type="entry name" value="NAD(P)-linked oxidoreductase superfamily protein"/>
    <property type="match status" value="1"/>
</dbReference>
<dbReference type="InterPro" id="IPR021109">
    <property type="entry name" value="Peptidase_aspartic_dom_sf"/>
</dbReference>
<dbReference type="Proteomes" id="UP000655225">
    <property type="component" value="Unassembled WGS sequence"/>
</dbReference>
<dbReference type="InterPro" id="IPR020471">
    <property type="entry name" value="AKR"/>
</dbReference>
<dbReference type="Gene3D" id="2.40.70.10">
    <property type="entry name" value="Acid Proteases"/>
    <property type="match status" value="1"/>
</dbReference>
<reference evidence="5 6" key="1">
    <citation type="submission" date="2020-04" db="EMBL/GenBank/DDBJ databases">
        <title>Plant Genome Project.</title>
        <authorList>
            <person name="Zhang R.-G."/>
        </authorList>
    </citation>
    <scope>NUCLEOTIDE SEQUENCE [LARGE SCALE GENOMIC DNA]</scope>
    <source>
        <strain evidence="5">YNK0</strain>
        <tissue evidence="5">Leaf</tissue>
    </source>
</reference>
<dbReference type="InterPro" id="IPR005162">
    <property type="entry name" value="Retrotrans_gag_dom"/>
</dbReference>
<dbReference type="InterPro" id="IPR044497">
    <property type="entry name" value="AKR4A/B"/>
</dbReference>
<evidence type="ECO:0000259" key="4">
    <source>
        <dbReference type="Pfam" id="PF03732"/>
    </source>
</evidence>
<dbReference type="PANTHER" id="PTHR11732">
    <property type="entry name" value="ALDO/KETO REDUCTASE"/>
    <property type="match status" value="1"/>
</dbReference>
<dbReference type="OrthoDB" id="416253at2759"/>